<proteinExistence type="predicted"/>
<evidence type="ECO:0000256" key="1">
    <source>
        <dbReference type="SAM" id="MobiDB-lite"/>
    </source>
</evidence>
<comment type="caution">
    <text evidence="2">The sequence shown here is derived from an EMBL/GenBank/DDBJ whole genome shotgun (WGS) entry which is preliminary data.</text>
</comment>
<feature type="region of interest" description="Disordered" evidence="1">
    <location>
        <begin position="46"/>
        <end position="84"/>
    </location>
</feature>
<feature type="compositionally biased region" description="Basic and acidic residues" evidence="1">
    <location>
        <begin position="65"/>
        <end position="78"/>
    </location>
</feature>
<reference evidence="2" key="1">
    <citation type="journal article" date="2019" name="Sci. Rep.">
        <title>Draft genome of Tanacetum cinerariifolium, the natural source of mosquito coil.</title>
        <authorList>
            <person name="Yamashiro T."/>
            <person name="Shiraishi A."/>
            <person name="Satake H."/>
            <person name="Nakayama K."/>
        </authorList>
    </citation>
    <scope>NUCLEOTIDE SEQUENCE</scope>
</reference>
<name>A0A699X788_TANCI</name>
<feature type="non-terminal residue" evidence="2">
    <location>
        <position position="1"/>
    </location>
</feature>
<organism evidence="2">
    <name type="scientific">Tanacetum cinerariifolium</name>
    <name type="common">Dalmatian daisy</name>
    <name type="synonym">Chrysanthemum cinerariifolium</name>
    <dbReference type="NCBI Taxonomy" id="118510"/>
    <lineage>
        <taxon>Eukaryota</taxon>
        <taxon>Viridiplantae</taxon>
        <taxon>Streptophyta</taxon>
        <taxon>Embryophyta</taxon>
        <taxon>Tracheophyta</taxon>
        <taxon>Spermatophyta</taxon>
        <taxon>Magnoliopsida</taxon>
        <taxon>eudicotyledons</taxon>
        <taxon>Gunneridae</taxon>
        <taxon>Pentapetalae</taxon>
        <taxon>asterids</taxon>
        <taxon>campanulids</taxon>
        <taxon>Asterales</taxon>
        <taxon>Asteraceae</taxon>
        <taxon>Asteroideae</taxon>
        <taxon>Anthemideae</taxon>
        <taxon>Anthemidinae</taxon>
        <taxon>Tanacetum</taxon>
    </lineage>
</organism>
<sequence length="84" mass="9607">ADSRRSGRCRARRDPRGLHQPACAGRRRRIGALRPQPAGLHEAAVRQGRSAAHQPGRRHCCRVPDVPRRPSHPQERLRIKQWKS</sequence>
<dbReference type="AlphaFoldDB" id="A0A699X788"/>
<feature type="compositionally biased region" description="Basic residues" evidence="1">
    <location>
        <begin position="1"/>
        <end position="11"/>
    </location>
</feature>
<evidence type="ECO:0000313" key="2">
    <source>
        <dbReference type="EMBL" id="GFD53666.1"/>
    </source>
</evidence>
<accession>A0A699X788</accession>
<dbReference type="EMBL" id="BKCJ011797035">
    <property type="protein sequence ID" value="GFD53666.1"/>
    <property type="molecule type" value="Genomic_DNA"/>
</dbReference>
<feature type="region of interest" description="Disordered" evidence="1">
    <location>
        <begin position="1"/>
        <end position="29"/>
    </location>
</feature>
<protein>
    <submittedName>
        <fullName evidence="2">Uncharacterized protein</fullName>
    </submittedName>
</protein>
<gene>
    <name evidence="2" type="ORF">Tci_925635</name>
</gene>